<proteinExistence type="predicted"/>
<comment type="caution">
    <text evidence="1">The sequence shown here is derived from an EMBL/GenBank/DDBJ whole genome shotgun (WGS) entry which is preliminary data.</text>
</comment>
<protein>
    <submittedName>
        <fullName evidence="1">Uncharacterized protein</fullName>
    </submittedName>
</protein>
<dbReference type="AlphaFoldDB" id="A0A0R1ZQ45"/>
<sequence>MTQSIHPFFISKAAAILAAAKAPNPNPDPLAAWAQNAERKAVAIVAASGEVVGTGSYNNGTVVTYAYVDEETRSRYGLTYGVLDMAVAELSNKLGMPLITVKRSQFGGAR</sequence>
<reference evidence="1 2" key="1">
    <citation type="journal article" date="2015" name="Genome Announc.">
        <title>Expanding the biotechnology potential of lactobacilli through comparative genomics of 213 strains and associated genera.</title>
        <authorList>
            <person name="Sun Z."/>
            <person name="Harris H.M."/>
            <person name="McCann A."/>
            <person name="Guo C."/>
            <person name="Argimon S."/>
            <person name="Zhang W."/>
            <person name="Yang X."/>
            <person name="Jeffery I.B."/>
            <person name="Cooney J.C."/>
            <person name="Kagawa T.F."/>
            <person name="Liu W."/>
            <person name="Song Y."/>
            <person name="Salvetti E."/>
            <person name="Wrobel A."/>
            <person name="Rasinkangas P."/>
            <person name="Parkhill J."/>
            <person name="Rea M.C."/>
            <person name="O'Sullivan O."/>
            <person name="Ritari J."/>
            <person name="Douillard F.P."/>
            <person name="Paul Ross R."/>
            <person name="Yang R."/>
            <person name="Briner A.E."/>
            <person name="Felis G.E."/>
            <person name="de Vos W.M."/>
            <person name="Barrangou R."/>
            <person name="Klaenhammer T.R."/>
            <person name="Caufield P.W."/>
            <person name="Cui Y."/>
            <person name="Zhang H."/>
            <person name="O'Toole P.W."/>
        </authorList>
    </citation>
    <scope>NUCLEOTIDE SEQUENCE [LARGE SCALE GENOMIC DNA]</scope>
    <source>
        <strain evidence="1 2">DSM 20505</strain>
    </source>
</reference>
<gene>
    <name evidence="1" type="ORF">FC18_GL001805</name>
</gene>
<dbReference type="STRING" id="1291052.FC18_GL001805"/>
<evidence type="ECO:0000313" key="1">
    <source>
        <dbReference type="EMBL" id="KRM56671.1"/>
    </source>
</evidence>
<keyword evidence="2" id="KW-1185">Reference proteome</keyword>
<evidence type="ECO:0000313" key="2">
    <source>
        <dbReference type="Proteomes" id="UP000051679"/>
    </source>
</evidence>
<name>A0A0R1ZQ45_9LACO</name>
<dbReference type="EMBL" id="AYYO01000001">
    <property type="protein sequence ID" value="KRM56671.1"/>
    <property type="molecule type" value="Genomic_DNA"/>
</dbReference>
<organism evidence="1 2">
    <name type="scientific">Lacticaseibacillus sharpeae JCM 1186 = DSM 20505</name>
    <dbReference type="NCBI Taxonomy" id="1291052"/>
    <lineage>
        <taxon>Bacteria</taxon>
        <taxon>Bacillati</taxon>
        <taxon>Bacillota</taxon>
        <taxon>Bacilli</taxon>
        <taxon>Lactobacillales</taxon>
        <taxon>Lactobacillaceae</taxon>
        <taxon>Lacticaseibacillus</taxon>
    </lineage>
</organism>
<dbReference type="Proteomes" id="UP000051679">
    <property type="component" value="Unassembled WGS sequence"/>
</dbReference>
<accession>A0A0R1ZQ45</accession>
<dbReference type="PATRIC" id="fig|1291052.5.peg.1859"/>
<dbReference type="RefSeq" id="WP_054679389.1">
    <property type="nucleotide sequence ID" value="NZ_AYYO01000001.1"/>
</dbReference>